<evidence type="ECO:0000313" key="4">
    <source>
        <dbReference type="EMBL" id="CAD7078406.1"/>
    </source>
</evidence>
<evidence type="ECO:0000259" key="3">
    <source>
        <dbReference type="PROSITE" id="PS51253"/>
    </source>
</evidence>
<evidence type="ECO:0000313" key="5">
    <source>
        <dbReference type="Proteomes" id="UP000594454"/>
    </source>
</evidence>
<protein>
    <recommendedName>
        <fullName evidence="3">HTH CENPB-type domain-containing protein</fullName>
    </recommendedName>
</protein>
<dbReference type="Pfam" id="PF03221">
    <property type="entry name" value="HTH_Tnp_Tc5"/>
    <property type="match status" value="1"/>
</dbReference>
<dbReference type="AlphaFoldDB" id="A0A7R8YMP3"/>
<dbReference type="InParanoid" id="A0A7R8YMP3"/>
<organism evidence="4 5">
    <name type="scientific">Hermetia illucens</name>
    <name type="common">Black soldier fly</name>
    <dbReference type="NCBI Taxonomy" id="343691"/>
    <lineage>
        <taxon>Eukaryota</taxon>
        <taxon>Metazoa</taxon>
        <taxon>Ecdysozoa</taxon>
        <taxon>Arthropoda</taxon>
        <taxon>Hexapoda</taxon>
        <taxon>Insecta</taxon>
        <taxon>Pterygota</taxon>
        <taxon>Neoptera</taxon>
        <taxon>Endopterygota</taxon>
        <taxon>Diptera</taxon>
        <taxon>Brachycera</taxon>
        <taxon>Stratiomyomorpha</taxon>
        <taxon>Stratiomyidae</taxon>
        <taxon>Hermetiinae</taxon>
        <taxon>Hermetia</taxon>
    </lineage>
</organism>
<dbReference type="Gene3D" id="1.10.10.60">
    <property type="entry name" value="Homeodomain-like"/>
    <property type="match status" value="1"/>
</dbReference>
<dbReference type="EMBL" id="LR899009">
    <property type="protein sequence ID" value="CAD7078406.1"/>
    <property type="molecule type" value="Genomic_DNA"/>
</dbReference>
<dbReference type="Proteomes" id="UP000594454">
    <property type="component" value="Chromosome 1"/>
</dbReference>
<proteinExistence type="predicted"/>
<dbReference type="SUPFAM" id="SSF46689">
    <property type="entry name" value="Homeodomain-like"/>
    <property type="match status" value="1"/>
</dbReference>
<sequence>MEKLLYAWIQNQTQRQISLSLASIQNKALSIINTLQNKRGENNSEETKSFSASRGWFMRFKTSARKSC</sequence>
<evidence type="ECO:0000256" key="2">
    <source>
        <dbReference type="ARBA" id="ARBA00023125"/>
    </source>
</evidence>
<name>A0A7R8YMP3_HERIL</name>
<evidence type="ECO:0000256" key="1">
    <source>
        <dbReference type="ARBA" id="ARBA00004123"/>
    </source>
</evidence>
<dbReference type="InterPro" id="IPR009057">
    <property type="entry name" value="Homeodomain-like_sf"/>
</dbReference>
<gene>
    <name evidence="4" type="ORF">HERILL_LOCUS1674</name>
</gene>
<dbReference type="PROSITE" id="PS51253">
    <property type="entry name" value="HTH_CENPB"/>
    <property type="match status" value="1"/>
</dbReference>
<keyword evidence="5" id="KW-1185">Reference proteome</keyword>
<feature type="domain" description="HTH CENPB-type" evidence="3">
    <location>
        <begin position="1"/>
        <end position="68"/>
    </location>
</feature>
<dbReference type="GO" id="GO:0005634">
    <property type="term" value="C:nucleus"/>
    <property type="evidence" value="ECO:0007669"/>
    <property type="project" value="UniProtKB-SubCell"/>
</dbReference>
<dbReference type="InterPro" id="IPR006600">
    <property type="entry name" value="HTH_CenpB_DNA-bd_dom"/>
</dbReference>
<reference evidence="4 5" key="1">
    <citation type="submission" date="2020-11" db="EMBL/GenBank/DDBJ databases">
        <authorList>
            <person name="Wallbank WR R."/>
            <person name="Pardo Diaz C."/>
            <person name="Kozak K."/>
            <person name="Martin S."/>
            <person name="Jiggins C."/>
            <person name="Moest M."/>
            <person name="Warren A I."/>
            <person name="Generalovic N T."/>
            <person name="Byers J.R.P. K."/>
            <person name="Montejo-Kovacevich G."/>
            <person name="Yen C E."/>
        </authorList>
    </citation>
    <scope>NUCLEOTIDE SEQUENCE [LARGE SCALE GENOMIC DNA]</scope>
</reference>
<keyword evidence="2" id="KW-0238">DNA-binding</keyword>
<comment type="subcellular location">
    <subcellularLocation>
        <location evidence="1">Nucleus</location>
    </subcellularLocation>
</comment>
<dbReference type="GO" id="GO:0003677">
    <property type="term" value="F:DNA binding"/>
    <property type="evidence" value="ECO:0007669"/>
    <property type="project" value="UniProtKB-KW"/>
</dbReference>
<accession>A0A7R8YMP3</accession>